<reference evidence="3" key="1">
    <citation type="submission" date="2021-11" db="EMBL/GenBank/DDBJ databases">
        <authorList>
            <consortium name="Genoscope - CEA"/>
            <person name="William W."/>
        </authorList>
    </citation>
    <scope>NUCLEOTIDE SEQUENCE</scope>
</reference>
<sequence>MGRRRAFAFVAVGLGAAVRAACPAHCNFRGYCSAPDATLSTSFCICQPGVTGAACEQIHCPRGDDPLTQNQVSRAIALTVTAPTGGEVDGRLRFGFLGESVLLPAVLDAATCGRAISSLPTVQKASCSQTTDGWLVTFDEWAPAPVDAHAPHGGNPALGTFECESTLPGDAWDVPQCTLKDAVASNVREHAPCSNHGDCDLATGKCRCRAGWRRDACDDNKDADTLQLYRSEGPFYSGTILGLEAKRAASPDFHYLRVGAGGRGGDVLAVRGDGHIRAAGAAAFDGGVAVAGALDARGPATFSGGAAFASAKGDLLVAGPADAPALRVAKDQPVAVGRAGLASEGPGSFGSLTVAGAVAAAGVTLEGGVATADALVATAGATARGAGAAPALRLERRDGDGPIVAAFRGTNEVFAVRGDGALDVLAGGVRVTAGGLRVHGGGVDVGAGGLRVDGGLEVRSGALTLRGGLALEDGGVEAASRAAGGAPLRASATHAQFGGSVLTLEAPALAPPTPFARGAARLVDGVVKGQSVFSVDASGALVARGGVRSAGGAVFGGDLAVGGAVRLQRTEAKAGARVAVPAGASYVEILEDGRRGSGNAMSVEGDGGPDARQLVVRNSDGDAATLDGHVVPAGSTRVFYQGGDRRWAAIGGDAAGAVAAAGAAVTRSSVTEFVGVSRLDAAADLDVGPHAVRAGRLSSRTGDSQQSGVVFYGPKGFLDADADFISVDRVKGGPKESPSLRLRVGRLPVRARLMVTTSVDAPLHMGGHAIKDARIEGGSATGLAQVAAQVLRLDHAPGTKSNPPEGFERPVLVGPGGALGATPELYYRDRTLHVERLGAATIVGDLDFANNARLKNARIEGGSVEGLEKLAVEELTYVDAPARGAAAVFGEDGALVAAEAWCAAGADHAVAIPRLAVGALAGDVDARGHVIRDGQFEGGGAAGLEFVAADVVLVGSLDASRRALVVAGDGGALEAEDGLYVDADAAVHAPRNVNVGGALDVKSDAFVGGSVVVGGTVMGSGAYIDSSDARFKRDLAVLDGAACLGALRNGSLGAYAFSYKRDEFPARNFPARRDVGFVAQRVEEAFPSLVYDDADGFKHVAYGRAAPVLAAALAALAAKHDGLERRVARLEALLVEK</sequence>
<keyword evidence="4" id="KW-1185">Reference proteome</keyword>
<dbReference type="Proteomes" id="UP000789595">
    <property type="component" value="Unassembled WGS sequence"/>
</dbReference>
<name>A0A8J2SS31_9STRA</name>
<proteinExistence type="predicted"/>
<dbReference type="PROSITE" id="PS00022">
    <property type="entry name" value="EGF_1"/>
    <property type="match status" value="1"/>
</dbReference>
<evidence type="ECO:0000313" key="4">
    <source>
        <dbReference type="Proteomes" id="UP000789595"/>
    </source>
</evidence>
<accession>A0A8J2SS31</accession>
<evidence type="ECO:0000313" key="3">
    <source>
        <dbReference type="EMBL" id="CAH0372597.1"/>
    </source>
</evidence>
<evidence type="ECO:0000259" key="2">
    <source>
        <dbReference type="PROSITE" id="PS51688"/>
    </source>
</evidence>
<feature type="domain" description="Peptidase S74" evidence="2">
    <location>
        <begin position="1027"/>
        <end position="1127"/>
    </location>
</feature>
<dbReference type="InterPro" id="IPR030392">
    <property type="entry name" value="S74_ICA"/>
</dbReference>
<dbReference type="AlphaFoldDB" id="A0A8J2SS31"/>
<keyword evidence="1" id="KW-0732">Signal</keyword>
<dbReference type="PROSITE" id="PS51688">
    <property type="entry name" value="ICA"/>
    <property type="match status" value="1"/>
</dbReference>
<dbReference type="Pfam" id="PF13884">
    <property type="entry name" value="Peptidase_S74"/>
    <property type="match status" value="1"/>
</dbReference>
<dbReference type="PROSITE" id="PS01186">
    <property type="entry name" value="EGF_2"/>
    <property type="match status" value="1"/>
</dbReference>
<evidence type="ECO:0000256" key="1">
    <source>
        <dbReference type="SAM" id="SignalP"/>
    </source>
</evidence>
<organism evidence="3 4">
    <name type="scientific">Pelagomonas calceolata</name>
    <dbReference type="NCBI Taxonomy" id="35677"/>
    <lineage>
        <taxon>Eukaryota</taxon>
        <taxon>Sar</taxon>
        <taxon>Stramenopiles</taxon>
        <taxon>Ochrophyta</taxon>
        <taxon>Pelagophyceae</taxon>
        <taxon>Pelagomonadales</taxon>
        <taxon>Pelagomonadaceae</taxon>
        <taxon>Pelagomonas</taxon>
    </lineage>
</organism>
<dbReference type="InterPro" id="IPR002049">
    <property type="entry name" value="LE_dom"/>
</dbReference>
<comment type="caution">
    <text evidence="3">The sequence shown here is derived from an EMBL/GenBank/DDBJ whole genome shotgun (WGS) entry which is preliminary data.</text>
</comment>
<dbReference type="CDD" id="cd00055">
    <property type="entry name" value="EGF_Lam"/>
    <property type="match status" value="1"/>
</dbReference>
<gene>
    <name evidence="3" type="ORF">PECAL_3P26060</name>
</gene>
<feature type="chain" id="PRO_5035227543" description="Peptidase S74 domain-containing protein" evidence="1">
    <location>
        <begin position="21"/>
        <end position="1137"/>
    </location>
</feature>
<feature type="signal peptide" evidence="1">
    <location>
        <begin position="1"/>
        <end position="20"/>
    </location>
</feature>
<dbReference type="OrthoDB" id="27041at2759"/>
<dbReference type="Gene3D" id="2.170.300.10">
    <property type="entry name" value="Tie2 ligand-binding domain superfamily"/>
    <property type="match status" value="1"/>
</dbReference>
<dbReference type="InterPro" id="IPR000742">
    <property type="entry name" value="EGF"/>
</dbReference>
<dbReference type="EMBL" id="CAKKNE010000003">
    <property type="protein sequence ID" value="CAH0372597.1"/>
    <property type="molecule type" value="Genomic_DNA"/>
</dbReference>
<protein>
    <recommendedName>
        <fullName evidence="2">Peptidase S74 domain-containing protein</fullName>
    </recommendedName>
</protein>